<dbReference type="GO" id="GO:0006488">
    <property type="term" value="P:dolichol-linked oligosaccharide biosynthetic process"/>
    <property type="evidence" value="ECO:0007669"/>
    <property type="project" value="InterPro"/>
</dbReference>
<dbReference type="GO" id="GO:0004577">
    <property type="term" value="F:N-acetylglucosaminyldiphosphodolichol N-acetylglucosaminyltransferase activity"/>
    <property type="evidence" value="ECO:0007669"/>
    <property type="project" value="TreeGrafter"/>
</dbReference>
<dbReference type="InterPro" id="IPR013969">
    <property type="entry name" value="Oligosacch_biosynth_Alg14"/>
</dbReference>
<keyword evidence="7 11" id="KW-0256">Endoplasmic reticulum</keyword>
<evidence type="ECO:0000256" key="9">
    <source>
        <dbReference type="ARBA" id="ARBA00023136"/>
    </source>
</evidence>
<dbReference type="GO" id="GO:0031965">
    <property type="term" value="C:nuclear membrane"/>
    <property type="evidence" value="ECO:0007669"/>
    <property type="project" value="UniProtKB-SubCell"/>
</dbReference>
<organism evidence="12 13">
    <name type="scientific">Lichtheimia ornata</name>
    <dbReference type="NCBI Taxonomy" id="688661"/>
    <lineage>
        <taxon>Eukaryota</taxon>
        <taxon>Fungi</taxon>
        <taxon>Fungi incertae sedis</taxon>
        <taxon>Mucoromycota</taxon>
        <taxon>Mucoromycotina</taxon>
        <taxon>Mucoromycetes</taxon>
        <taxon>Mucorales</taxon>
        <taxon>Lichtheimiaceae</taxon>
        <taxon>Lichtheimia</taxon>
    </lineage>
</organism>
<dbReference type="Gene3D" id="3.40.50.2000">
    <property type="entry name" value="Glycogen Phosphorylase B"/>
    <property type="match status" value="1"/>
</dbReference>
<evidence type="ECO:0000256" key="11">
    <source>
        <dbReference type="RuleBase" id="RU362127"/>
    </source>
</evidence>
<keyword evidence="6" id="KW-0812">Transmembrane</keyword>
<reference evidence="12 13" key="1">
    <citation type="submission" date="2023-03" db="EMBL/GenBank/DDBJ databases">
        <title>Genome sequence of Lichtheimia ornata CBS 291.66.</title>
        <authorList>
            <person name="Mohabir J.T."/>
            <person name="Shea T.P."/>
            <person name="Kurbessoian T."/>
            <person name="Berby B."/>
            <person name="Fontaine J."/>
            <person name="Livny J."/>
            <person name="Gnirke A."/>
            <person name="Stajich J.E."/>
            <person name="Cuomo C.A."/>
        </authorList>
    </citation>
    <scope>NUCLEOTIDE SEQUENCE [LARGE SCALE GENOMIC DNA]</scope>
    <source>
        <strain evidence="12">CBS 291.66</strain>
    </source>
</reference>
<comment type="function">
    <text evidence="11">Involved in protein N-glycosylation. Essential for the second step of the dolichol-linked oligosaccharide pathway. Anchors the catalytic subunit ALG13 to the ER.</text>
</comment>
<evidence type="ECO:0000256" key="8">
    <source>
        <dbReference type="ARBA" id="ARBA00022989"/>
    </source>
</evidence>
<comment type="similarity">
    <text evidence="3 11">Belongs to the ALG14 family.</text>
</comment>
<evidence type="ECO:0000256" key="1">
    <source>
        <dbReference type="ARBA" id="ARBA00004389"/>
    </source>
</evidence>
<keyword evidence="13" id="KW-1185">Reference proteome</keyword>
<accession>A0AAD7XWP7</accession>
<dbReference type="SUPFAM" id="SSF53756">
    <property type="entry name" value="UDP-Glycosyltransferase/glycogen phosphorylase"/>
    <property type="match status" value="1"/>
</dbReference>
<evidence type="ECO:0000256" key="5">
    <source>
        <dbReference type="ARBA" id="ARBA00017467"/>
    </source>
</evidence>
<evidence type="ECO:0000256" key="7">
    <source>
        <dbReference type="ARBA" id="ARBA00022824"/>
    </source>
</evidence>
<protein>
    <recommendedName>
        <fullName evidence="5 11">UDP-N-acetylglucosamine transferase subunit ALG14</fullName>
    </recommendedName>
    <alternativeName>
        <fullName evidence="10 11">Asparagine-linked glycosylation protein 14</fullName>
    </alternativeName>
</protein>
<dbReference type="Proteomes" id="UP001234581">
    <property type="component" value="Unassembled WGS sequence"/>
</dbReference>
<evidence type="ECO:0000256" key="6">
    <source>
        <dbReference type="ARBA" id="ARBA00022692"/>
    </source>
</evidence>
<comment type="subunit">
    <text evidence="4 11">Heterodimer with ALG13 to form a functional enzyme.</text>
</comment>
<keyword evidence="9" id="KW-0472">Membrane</keyword>
<dbReference type="AlphaFoldDB" id="A0AAD7XWP7"/>
<keyword evidence="8" id="KW-1133">Transmembrane helix</keyword>
<evidence type="ECO:0000256" key="4">
    <source>
        <dbReference type="ARBA" id="ARBA00011335"/>
    </source>
</evidence>
<comment type="caution">
    <text evidence="12">The sequence shown here is derived from an EMBL/GenBank/DDBJ whole genome shotgun (WGS) entry which is preliminary data.</text>
</comment>
<name>A0AAD7XWP7_9FUNG</name>
<sequence>MLWMATLVAGLVIALVIRLWIVIPGRTPHYASTSSPRLRRQQPCKTCIFLGSGGHTAEMLQLAQYLDPTRYTPRTYVIASSDALSASKVHPDESYFIPRARHVGQGWISVPWTTLKALLVAFQIIFKTMPDLILCNGPGSCVPICVAAYIPKILGIHPIQIIYVESFARVKTLSLTGKLLYLFVDRFLVQWPELQERYSKAEYRGILV</sequence>
<dbReference type="NCBIfam" id="NF041549">
    <property type="entry name" value="PssD"/>
    <property type="match status" value="1"/>
</dbReference>
<gene>
    <name evidence="11" type="primary">ALG14</name>
    <name evidence="12" type="ORF">O0I10_004507</name>
</gene>
<dbReference type="PANTHER" id="PTHR12154">
    <property type="entry name" value="GLYCOSYL TRANSFERASE-RELATED"/>
    <property type="match status" value="1"/>
</dbReference>
<dbReference type="PANTHER" id="PTHR12154:SF4">
    <property type="entry name" value="UDP-N-ACETYLGLUCOSAMINE TRANSFERASE SUBUNIT ALG14 HOMOLOG"/>
    <property type="match status" value="1"/>
</dbReference>
<dbReference type="GO" id="GO:0043541">
    <property type="term" value="C:UDP-N-acetylglucosamine transferase complex"/>
    <property type="evidence" value="ECO:0007669"/>
    <property type="project" value="TreeGrafter"/>
</dbReference>
<dbReference type="Pfam" id="PF08660">
    <property type="entry name" value="Alg14"/>
    <property type="match status" value="1"/>
</dbReference>
<evidence type="ECO:0000256" key="10">
    <source>
        <dbReference type="ARBA" id="ARBA00032062"/>
    </source>
</evidence>
<dbReference type="EMBL" id="JARTCD010000016">
    <property type="protein sequence ID" value="KAJ8659914.1"/>
    <property type="molecule type" value="Genomic_DNA"/>
</dbReference>
<comment type="subcellular location">
    <subcellularLocation>
        <location evidence="1 11">Endoplasmic reticulum membrane</location>
        <topology evidence="1 11">Single-pass membrane protein</topology>
    </subcellularLocation>
    <subcellularLocation>
        <location evidence="2">Nucleus membrane</location>
        <topology evidence="2">Single-pass membrane protein</topology>
    </subcellularLocation>
</comment>
<proteinExistence type="inferred from homology"/>
<evidence type="ECO:0000313" key="12">
    <source>
        <dbReference type="EMBL" id="KAJ8659914.1"/>
    </source>
</evidence>
<evidence type="ECO:0000256" key="3">
    <source>
        <dbReference type="ARBA" id="ARBA00009731"/>
    </source>
</evidence>
<evidence type="ECO:0000256" key="2">
    <source>
        <dbReference type="ARBA" id="ARBA00004590"/>
    </source>
</evidence>
<evidence type="ECO:0000313" key="13">
    <source>
        <dbReference type="Proteomes" id="UP001234581"/>
    </source>
</evidence>